<evidence type="ECO:0000313" key="4">
    <source>
        <dbReference type="Proteomes" id="UP000297635"/>
    </source>
</evidence>
<comment type="caution">
    <text evidence="3">The sequence shown here is derived from an EMBL/GenBank/DDBJ whole genome shotgun (WGS) entry which is preliminary data.</text>
</comment>
<keyword evidence="4" id="KW-1185">Reference proteome</keyword>
<dbReference type="GeneID" id="82150371"/>
<sequence length="241" mass="26704">MIRHIRILFAILALSITSAATVSAQTSLKVSLDSAYLLMGKATPMHVELITSSSTQGQLLVPKDTICDKVEILNALKADTSDIGNGRIQINQELLLQSFDSGTYVLNPIRYVQGNETVASNRLVLKVMPVPVDTLTTIHDYADVENVDRKFIDYLPDFLVDYGLWIFALIIILGAGYYLFRRMSRNKGETKEKAIVIPLTNLHCRNLTHFVPTSYVNRGVNVNSTPDSPTFCVNISRVASA</sequence>
<accession>A0A4Z0V514</accession>
<reference evidence="3 4" key="1">
    <citation type="submission" date="2019-02" db="EMBL/GenBank/DDBJ databases">
        <title>Isolation and identification of novel species under the genus Muribaculum.</title>
        <authorList>
            <person name="Miyake S."/>
            <person name="Ding Y."/>
            <person name="Low A."/>
            <person name="Soh M."/>
            <person name="Seedorf H."/>
        </authorList>
    </citation>
    <scope>NUCLEOTIDE SEQUENCE [LARGE SCALE GENOMIC DNA]</scope>
    <source>
        <strain evidence="3 4">TLL-A3</strain>
    </source>
</reference>
<evidence type="ECO:0000313" key="3">
    <source>
        <dbReference type="EMBL" id="TGG36433.1"/>
    </source>
</evidence>
<feature type="signal peptide" evidence="2">
    <location>
        <begin position="1"/>
        <end position="24"/>
    </location>
</feature>
<feature type="transmembrane region" description="Helical" evidence="1">
    <location>
        <begin position="162"/>
        <end position="180"/>
    </location>
</feature>
<organism evidence="3 4">
    <name type="scientific">Duncaniella freteri</name>
    <dbReference type="NCBI Taxonomy" id="2530391"/>
    <lineage>
        <taxon>Bacteria</taxon>
        <taxon>Pseudomonadati</taxon>
        <taxon>Bacteroidota</taxon>
        <taxon>Bacteroidia</taxon>
        <taxon>Bacteroidales</taxon>
        <taxon>Muribaculaceae</taxon>
        <taxon>Duncaniella</taxon>
    </lineage>
</organism>
<protein>
    <submittedName>
        <fullName evidence="3">Uncharacterized protein</fullName>
    </submittedName>
</protein>
<name>A0A4Z0V514_9BACT</name>
<keyword evidence="1" id="KW-1133">Transmembrane helix</keyword>
<feature type="chain" id="PRO_5021185601" evidence="2">
    <location>
        <begin position="25"/>
        <end position="241"/>
    </location>
</feature>
<keyword evidence="2" id="KW-0732">Signal</keyword>
<proteinExistence type="predicted"/>
<dbReference type="AlphaFoldDB" id="A0A4Z0V514"/>
<keyword evidence="1" id="KW-0472">Membrane</keyword>
<dbReference type="RefSeq" id="WP_135472170.1">
    <property type="nucleotide sequence ID" value="NZ_SJSA01000002.1"/>
</dbReference>
<dbReference type="EMBL" id="SJSA01000002">
    <property type="protein sequence ID" value="TGG36433.1"/>
    <property type="molecule type" value="Genomic_DNA"/>
</dbReference>
<evidence type="ECO:0000256" key="1">
    <source>
        <dbReference type="SAM" id="Phobius"/>
    </source>
</evidence>
<evidence type="ECO:0000256" key="2">
    <source>
        <dbReference type="SAM" id="SignalP"/>
    </source>
</evidence>
<gene>
    <name evidence="3" type="ORF">EZ315_11280</name>
</gene>
<dbReference type="Proteomes" id="UP000297635">
    <property type="component" value="Unassembled WGS sequence"/>
</dbReference>
<keyword evidence="1" id="KW-0812">Transmembrane</keyword>